<evidence type="ECO:0000313" key="3">
    <source>
        <dbReference type="Proteomes" id="UP001267878"/>
    </source>
</evidence>
<dbReference type="Gene3D" id="3.40.720.10">
    <property type="entry name" value="Alkaline Phosphatase, subunit A"/>
    <property type="match status" value="1"/>
</dbReference>
<dbReference type="Pfam" id="PF01663">
    <property type="entry name" value="Phosphodiest"/>
    <property type="match status" value="1"/>
</dbReference>
<evidence type="ECO:0000256" key="1">
    <source>
        <dbReference type="SAM" id="SignalP"/>
    </source>
</evidence>
<organism evidence="2 3">
    <name type="scientific">Agrilutibacter niabensis</name>
    <dbReference type="NCBI Taxonomy" id="380628"/>
    <lineage>
        <taxon>Bacteria</taxon>
        <taxon>Pseudomonadati</taxon>
        <taxon>Pseudomonadota</taxon>
        <taxon>Gammaproteobacteria</taxon>
        <taxon>Lysobacterales</taxon>
        <taxon>Lysobacteraceae</taxon>
        <taxon>Agrilutibacter</taxon>
    </lineage>
</organism>
<protein>
    <submittedName>
        <fullName evidence="2">AlkP superfamily pyrophosphatase or phosphodiesterase</fullName>
    </submittedName>
</protein>
<dbReference type="InterPro" id="IPR002591">
    <property type="entry name" value="Phosphodiest/P_Trfase"/>
</dbReference>
<dbReference type="Proteomes" id="UP001267878">
    <property type="component" value="Unassembled WGS sequence"/>
</dbReference>
<accession>A0ABU1VPW2</accession>
<feature type="chain" id="PRO_5046825046" evidence="1">
    <location>
        <begin position="26"/>
        <end position="416"/>
    </location>
</feature>
<proteinExistence type="predicted"/>
<comment type="caution">
    <text evidence="2">The sequence shown here is derived from an EMBL/GenBank/DDBJ whole genome shotgun (WGS) entry which is preliminary data.</text>
</comment>
<dbReference type="RefSeq" id="WP_310053714.1">
    <property type="nucleotide sequence ID" value="NZ_JAVDVW010000001.1"/>
</dbReference>
<dbReference type="PROSITE" id="PS51257">
    <property type="entry name" value="PROKAR_LIPOPROTEIN"/>
    <property type="match status" value="1"/>
</dbReference>
<dbReference type="PANTHER" id="PTHR10151">
    <property type="entry name" value="ECTONUCLEOTIDE PYROPHOSPHATASE/PHOSPHODIESTERASE"/>
    <property type="match status" value="1"/>
</dbReference>
<dbReference type="Gene3D" id="3.30.1360.180">
    <property type="match status" value="1"/>
</dbReference>
<keyword evidence="3" id="KW-1185">Reference proteome</keyword>
<evidence type="ECO:0000313" key="2">
    <source>
        <dbReference type="EMBL" id="MDR7099520.1"/>
    </source>
</evidence>
<sequence>MLPFRSLASAALISLALAACATAPAGPQESPQEPAPVLLVSIDSFRPDYLDRGVTPNLARIAREGVRAQWMNPSYPSLTFPNHYTLVTGLRPDHHGIVHNTMRDAALGDFSNSNETAVREPRWWGGEPVWVTAEKAHLRTATLFWPGSEAPINGTWPTDWIKYDDAMPMTQRVDTVLGWLSRPAGERPRLTTLYMGALDHAAHDFGPDAPQTNATLAEVDVAIGRLLHGLAARGLRDRVNLVIVSDHGMAPVPYSHSLDIGALVDPADAAYVTTGEVLGFVPQPGHETAAEARLLGRHDHHECWRKAELPPRWHYGANPRVPPIVCQMDVGWEAITAQKLARRAPGSTRGSHGYDPADPSMRALFIAQGPAFRRRQELAPFDNVDVYPLLARLIGIQPQPNDGDIGPVLPALRRED</sequence>
<gene>
    <name evidence="2" type="ORF">J2X04_001867</name>
</gene>
<dbReference type="CDD" id="cd16018">
    <property type="entry name" value="Enpp"/>
    <property type="match status" value="1"/>
</dbReference>
<feature type="signal peptide" evidence="1">
    <location>
        <begin position="1"/>
        <end position="25"/>
    </location>
</feature>
<keyword evidence="1" id="KW-0732">Signal</keyword>
<dbReference type="EMBL" id="JAVDVW010000001">
    <property type="protein sequence ID" value="MDR7099520.1"/>
    <property type="molecule type" value="Genomic_DNA"/>
</dbReference>
<name>A0ABU1VPW2_9GAMM</name>
<reference evidence="2 3" key="1">
    <citation type="submission" date="2023-07" db="EMBL/GenBank/DDBJ databases">
        <title>Sorghum-associated microbial communities from plants grown in Nebraska, USA.</title>
        <authorList>
            <person name="Schachtman D."/>
        </authorList>
    </citation>
    <scope>NUCLEOTIDE SEQUENCE [LARGE SCALE GENOMIC DNA]</scope>
    <source>
        <strain evidence="2 3">BE187</strain>
    </source>
</reference>
<dbReference type="SUPFAM" id="SSF53649">
    <property type="entry name" value="Alkaline phosphatase-like"/>
    <property type="match status" value="1"/>
</dbReference>
<dbReference type="InterPro" id="IPR017850">
    <property type="entry name" value="Alkaline_phosphatase_core_sf"/>
</dbReference>
<dbReference type="PANTHER" id="PTHR10151:SF120">
    <property type="entry name" value="BIS(5'-ADENOSYL)-TRIPHOSPHATASE"/>
    <property type="match status" value="1"/>
</dbReference>